<feature type="transmembrane region" description="Helical" evidence="5">
    <location>
        <begin position="175"/>
        <end position="198"/>
    </location>
</feature>
<dbReference type="Pfam" id="PF07690">
    <property type="entry name" value="MFS_1"/>
    <property type="match status" value="1"/>
</dbReference>
<protein>
    <submittedName>
        <fullName evidence="7">MFS transporter</fullName>
    </submittedName>
</protein>
<feature type="transmembrane region" description="Helical" evidence="5">
    <location>
        <begin position="86"/>
        <end position="103"/>
    </location>
</feature>
<dbReference type="AlphaFoldDB" id="A0A6N7X6Z3"/>
<evidence type="ECO:0000256" key="2">
    <source>
        <dbReference type="ARBA" id="ARBA00022692"/>
    </source>
</evidence>
<feature type="transmembrane region" description="Helical" evidence="5">
    <location>
        <begin position="365"/>
        <end position="388"/>
    </location>
</feature>
<evidence type="ECO:0000313" key="7">
    <source>
        <dbReference type="EMBL" id="MST60356.1"/>
    </source>
</evidence>
<feature type="transmembrane region" description="Helical" evidence="5">
    <location>
        <begin position="305"/>
        <end position="324"/>
    </location>
</feature>
<feature type="transmembrane region" description="Helical" evidence="5">
    <location>
        <begin position="394"/>
        <end position="417"/>
    </location>
</feature>
<dbReference type="PANTHER" id="PTHR11360:SF284">
    <property type="entry name" value="EG:103B4.3 PROTEIN-RELATED"/>
    <property type="match status" value="1"/>
</dbReference>
<dbReference type="GO" id="GO:0022857">
    <property type="term" value="F:transmembrane transporter activity"/>
    <property type="evidence" value="ECO:0007669"/>
    <property type="project" value="InterPro"/>
</dbReference>
<feature type="transmembrane region" description="Helical" evidence="5">
    <location>
        <begin position="239"/>
        <end position="259"/>
    </location>
</feature>
<dbReference type="PANTHER" id="PTHR11360">
    <property type="entry name" value="MONOCARBOXYLATE TRANSPORTER"/>
    <property type="match status" value="1"/>
</dbReference>
<dbReference type="InterPro" id="IPR036259">
    <property type="entry name" value="MFS_trans_sf"/>
</dbReference>
<dbReference type="GO" id="GO:0005886">
    <property type="term" value="C:plasma membrane"/>
    <property type="evidence" value="ECO:0007669"/>
    <property type="project" value="UniProtKB-SubCell"/>
</dbReference>
<accession>A0A6N7X6Z3</accession>
<sequence length="422" mass="43826">MTATTNEQKRPGSFHYAYLIVLSCIMITCLPCALALSCAGIFFTPVSEYLGVARAQFTLYFSILNIAMMLTLPVAGKLMGKSDLRVILSASVALTGAGLLLMGRCGALWQFYLCGAVMGVGVAPLIYLAVPTLINAWCAKRVGFFVGLCMAFTGIGGVIFNPVGTALIQSGSEGWRLAYTVFGIITLVGTLPFTLFVVRSKPEEKGLLPLGAGDAADGAEPVAASGGVSATAAMRMPAFWALVVFCGIITLNQTIYQFLPSYALSFSSSLPQVAAASGVVASAAMAGQAIGKVLLGIVNDRSLRAGVFVGMGCGVAGVLVMWLLPSSLALLLVGAFLFGIVYAQTVVQTPLLVRYAFGSADYPAIYSRVSMAGSLMSAVAAVFWSLVIDSAGGFPLMFVLGIVCMAICLASALFAIAHKAEA</sequence>
<keyword evidence="4 5" id="KW-0472">Membrane</keyword>
<evidence type="ECO:0000256" key="5">
    <source>
        <dbReference type="SAM" id="Phobius"/>
    </source>
</evidence>
<dbReference type="PROSITE" id="PS50850">
    <property type="entry name" value="MFS"/>
    <property type="match status" value="1"/>
</dbReference>
<name>A0A6N7X6Z3_9ACTN</name>
<dbReference type="EMBL" id="VUND01000002">
    <property type="protein sequence ID" value="MST60356.1"/>
    <property type="molecule type" value="Genomic_DNA"/>
</dbReference>
<keyword evidence="2 5" id="KW-0812">Transmembrane</keyword>
<evidence type="ECO:0000256" key="1">
    <source>
        <dbReference type="ARBA" id="ARBA00004651"/>
    </source>
</evidence>
<gene>
    <name evidence="7" type="ORF">FYJ69_05465</name>
</gene>
<feature type="transmembrane region" description="Helical" evidence="5">
    <location>
        <begin position="142"/>
        <end position="163"/>
    </location>
</feature>
<feature type="transmembrane region" description="Helical" evidence="5">
    <location>
        <begin position="330"/>
        <end position="353"/>
    </location>
</feature>
<dbReference type="Gene3D" id="1.20.1250.20">
    <property type="entry name" value="MFS general substrate transporter like domains"/>
    <property type="match status" value="2"/>
</dbReference>
<feature type="transmembrane region" description="Helical" evidence="5">
    <location>
        <begin position="16"/>
        <end position="43"/>
    </location>
</feature>
<feature type="transmembrane region" description="Helical" evidence="5">
    <location>
        <begin position="279"/>
        <end position="298"/>
    </location>
</feature>
<dbReference type="InterPro" id="IPR020846">
    <property type="entry name" value="MFS_dom"/>
</dbReference>
<organism evidence="7 8">
    <name type="scientific">Parafannyhessea umbonata</name>
    <dbReference type="NCBI Taxonomy" id="604330"/>
    <lineage>
        <taxon>Bacteria</taxon>
        <taxon>Bacillati</taxon>
        <taxon>Actinomycetota</taxon>
        <taxon>Coriobacteriia</taxon>
        <taxon>Coriobacteriales</taxon>
        <taxon>Atopobiaceae</taxon>
        <taxon>Parafannyhessea</taxon>
    </lineage>
</organism>
<comment type="caution">
    <text evidence="7">The sequence shown here is derived from an EMBL/GenBank/DDBJ whole genome shotgun (WGS) entry which is preliminary data.</text>
</comment>
<evidence type="ECO:0000256" key="3">
    <source>
        <dbReference type="ARBA" id="ARBA00022989"/>
    </source>
</evidence>
<evidence type="ECO:0000256" key="4">
    <source>
        <dbReference type="ARBA" id="ARBA00023136"/>
    </source>
</evidence>
<dbReference type="RefSeq" id="WP_154540806.1">
    <property type="nucleotide sequence ID" value="NZ_VUND01000002.1"/>
</dbReference>
<dbReference type="InterPro" id="IPR011701">
    <property type="entry name" value="MFS"/>
</dbReference>
<evidence type="ECO:0000259" key="6">
    <source>
        <dbReference type="PROSITE" id="PS50850"/>
    </source>
</evidence>
<feature type="transmembrane region" description="Helical" evidence="5">
    <location>
        <begin position="55"/>
        <end position="74"/>
    </location>
</feature>
<evidence type="ECO:0000313" key="8">
    <source>
        <dbReference type="Proteomes" id="UP000434342"/>
    </source>
</evidence>
<keyword evidence="3 5" id="KW-1133">Transmembrane helix</keyword>
<dbReference type="InterPro" id="IPR050327">
    <property type="entry name" value="Proton-linked_MCT"/>
</dbReference>
<dbReference type="Proteomes" id="UP000434342">
    <property type="component" value="Unassembled WGS sequence"/>
</dbReference>
<proteinExistence type="predicted"/>
<dbReference type="SUPFAM" id="SSF103473">
    <property type="entry name" value="MFS general substrate transporter"/>
    <property type="match status" value="1"/>
</dbReference>
<feature type="transmembrane region" description="Helical" evidence="5">
    <location>
        <begin position="109"/>
        <end position="130"/>
    </location>
</feature>
<comment type="subcellular location">
    <subcellularLocation>
        <location evidence="1">Cell membrane</location>
        <topology evidence="1">Multi-pass membrane protein</topology>
    </subcellularLocation>
</comment>
<feature type="domain" description="Major facilitator superfamily (MFS) profile" evidence="6">
    <location>
        <begin position="17"/>
        <end position="422"/>
    </location>
</feature>
<reference evidence="7 8" key="1">
    <citation type="submission" date="2019-08" db="EMBL/GenBank/DDBJ databases">
        <title>In-depth cultivation of the pig gut microbiome towards novel bacterial diversity and tailored functional studies.</title>
        <authorList>
            <person name="Wylensek D."/>
            <person name="Hitch T.C.A."/>
            <person name="Clavel T."/>
        </authorList>
    </citation>
    <scope>NUCLEOTIDE SEQUENCE [LARGE SCALE GENOMIC DNA]</scope>
    <source>
        <strain evidence="7 8">WB01_CNA04</strain>
    </source>
</reference>